<dbReference type="InterPro" id="IPR051277">
    <property type="entry name" value="SEZ6_CSMD_C4BPB_Regulators"/>
</dbReference>
<organism evidence="6 7">
    <name type="scientific">Dreissena polymorpha</name>
    <name type="common">Zebra mussel</name>
    <name type="synonym">Mytilus polymorpha</name>
    <dbReference type="NCBI Taxonomy" id="45954"/>
    <lineage>
        <taxon>Eukaryota</taxon>
        <taxon>Metazoa</taxon>
        <taxon>Spiralia</taxon>
        <taxon>Lophotrochozoa</taxon>
        <taxon>Mollusca</taxon>
        <taxon>Bivalvia</taxon>
        <taxon>Autobranchia</taxon>
        <taxon>Heteroconchia</taxon>
        <taxon>Euheterodonta</taxon>
        <taxon>Imparidentia</taxon>
        <taxon>Neoheterodontei</taxon>
        <taxon>Myida</taxon>
        <taxon>Dreissenoidea</taxon>
        <taxon>Dreissenidae</taxon>
        <taxon>Dreissena</taxon>
    </lineage>
</organism>
<comment type="caution">
    <text evidence="4">Lacks conserved residue(s) required for the propagation of feature annotation.</text>
</comment>
<feature type="disulfide bond" evidence="4">
    <location>
        <begin position="168"/>
        <end position="195"/>
    </location>
</feature>
<dbReference type="PROSITE" id="PS50923">
    <property type="entry name" value="SUSHI"/>
    <property type="match status" value="2"/>
</dbReference>
<feature type="domain" description="Sushi" evidence="5">
    <location>
        <begin position="140"/>
        <end position="197"/>
    </location>
</feature>
<feature type="domain" description="Sushi" evidence="5">
    <location>
        <begin position="482"/>
        <end position="539"/>
    </location>
</feature>
<keyword evidence="3 4" id="KW-1015">Disulfide bond</keyword>
<gene>
    <name evidence="6" type="ORF">DPMN_190067</name>
</gene>
<dbReference type="SUPFAM" id="SSF57535">
    <property type="entry name" value="Complement control module/SCR domain"/>
    <property type="match status" value="4"/>
</dbReference>
<protein>
    <recommendedName>
        <fullName evidence="5">Sushi domain-containing protein</fullName>
    </recommendedName>
</protein>
<dbReference type="PANTHER" id="PTHR45656:SF4">
    <property type="entry name" value="PROTEIN CBR-CLEC-78"/>
    <property type="match status" value="1"/>
</dbReference>
<accession>A0A9D4DUP2</accession>
<name>A0A9D4DUP2_DREPO</name>
<dbReference type="InterPro" id="IPR035976">
    <property type="entry name" value="Sushi/SCR/CCP_sf"/>
</dbReference>
<dbReference type="InterPro" id="IPR000436">
    <property type="entry name" value="Sushi_SCR_CCP_dom"/>
</dbReference>
<keyword evidence="7" id="KW-1185">Reference proteome</keyword>
<evidence type="ECO:0000256" key="2">
    <source>
        <dbReference type="ARBA" id="ARBA00022737"/>
    </source>
</evidence>
<evidence type="ECO:0000313" key="6">
    <source>
        <dbReference type="EMBL" id="KAH3755373.1"/>
    </source>
</evidence>
<sequence length="539" mass="59132">MRKDLSCHVVLKFVRTTDVTTCMRDCKDDCHGLLFNELERNCTLCASVKIETGNPEKKATAFEKVKKKCGDQTPSDSTKTSQKLCPPFENKKNGKVVGESLLEGATKNLTCHPGYSPRDRNNVVSQCKNSQWTKITECAIVCPTFENINNGKVEGDTLFEGATRNLTCNPGYSPRDSNAVLSLCQNGQWTKITECIKDCPPFENNSKGNVTGDSLFEGATRNLTCDTGYSPRDDNIVVSRCQNGHWTNITECVKVQNCVTLQNNANGKLKSGLYQINRGGRNFHIYCNYGDGDGYVYISTSIPSDVDLNLASLSDDRSHVKVIHRRQNGRQYEAAIRQIDAFKTLPVSVQFNKHDGYNGVINTAMGPYVFTGFVPLSVNFKDGTQGWKVNGNEFKFTNCDGNPNSYFALLLNANKAGYTPNNGGKSSLMYAWYELATPVSELLPEAIFSPDYEIRHGGCGGYSIGKTETDVTGVAIGQRFIITCSEPDDVRDATKTFGGVEPGSVVTYLCNPGYTSSGDLMRTCTPTGGWSGVQPTCTR</sequence>
<evidence type="ECO:0000256" key="3">
    <source>
        <dbReference type="ARBA" id="ARBA00023157"/>
    </source>
</evidence>
<dbReference type="Pfam" id="PF00084">
    <property type="entry name" value="Sushi"/>
    <property type="match status" value="4"/>
</dbReference>
<dbReference type="PANTHER" id="PTHR45656">
    <property type="entry name" value="PROTEIN CBR-CLEC-78"/>
    <property type="match status" value="1"/>
</dbReference>
<dbReference type="AlphaFoldDB" id="A0A9D4DUP2"/>
<evidence type="ECO:0000256" key="4">
    <source>
        <dbReference type="PROSITE-ProRule" id="PRU00302"/>
    </source>
</evidence>
<reference evidence="6" key="1">
    <citation type="journal article" date="2019" name="bioRxiv">
        <title>The Genome of the Zebra Mussel, Dreissena polymorpha: A Resource for Invasive Species Research.</title>
        <authorList>
            <person name="McCartney M.A."/>
            <person name="Auch B."/>
            <person name="Kono T."/>
            <person name="Mallez S."/>
            <person name="Zhang Y."/>
            <person name="Obille A."/>
            <person name="Becker A."/>
            <person name="Abrahante J.E."/>
            <person name="Garbe J."/>
            <person name="Badalamenti J.P."/>
            <person name="Herman A."/>
            <person name="Mangelson H."/>
            <person name="Liachko I."/>
            <person name="Sullivan S."/>
            <person name="Sone E.D."/>
            <person name="Koren S."/>
            <person name="Silverstein K.A.T."/>
            <person name="Beckman K.B."/>
            <person name="Gohl D.M."/>
        </authorList>
    </citation>
    <scope>NUCLEOTIDE SEQUENCE</scope>
    <source>
        <strain evidence="6">Duluth1</strain>
        <tissue evidence="6">Whole animal</tissue>
    </source>
</reference>
<dbReference type="EMBL" id="JAIWYP010000010">
    <property type="protein sequence ID" value="KAH3755373.1"/>
    <property type="molecule type" value="Genomic_DNA"/>
</dbReference>
<keyword evidence="2" id="KW-0677">Repeat</keyword>
<dbReference type="Gene3D" id="2.10.70.10">
    <property type="entry name" value="Complement Module, domain 1"/>
    <property type="match status" value="4"/>
</dbReference>
<dbReference type="SMART" id="SM00032">
    <property type="entry name" value="CCP"/>
    <property type="match status" value="4"/>
</dbReference>
<evidence type="ECO:0000256" key="1">
    <source>
        <dbReference type="ARBA" id="ARBA00022729"/>
    </source>
</evidence>
<keyword evidence="4" id="KW-0768">Sushi</keyword>
<dbReference type="CDD" id="cd00033">
    <property type="entry name" value="CCP"/>
    <property type="match status" value="1"/>
</dbReference>
<feature type="disulfide bond" evidence="4">
    <location>
        <begin position="510"/>
        <end position="537"/>
    </location>
</feature>
<comment type="caution">
    <text evidence="6">The sequence shown here is derived from an EMBL/GenBank/DDBJ whole genome shotgun (WGS) entry which is preliminary data.</text>
</comment>
<proteinExistence type="predicted"/>
<keyword evidence="1" id="KW-0732">Signal</keyword>
<reference evidence="6" key="2">
    <citation type="submission" date="2020-11" db="EMBL/GenBank/DDBJ databases">
        <authorList>
            <person name="McCartney M.A."/>
            <person name="Auch B."/>
            <person name="Kono T."/>
            <person name="Mallez S."/>
            <person name="Becker A."/>
            <person name="Gohl D.M."/>
            <person name="Silverstein K.A.T."/>
            <person name="Koren S."/>
            <person name="Bechman K.B."/>
            <person name="Herman A."/>
            <person name="Abrahante J.E."/>
            <person name="Garbe J."/>
        </authorList>
    </citation>
    <scope>NUCLEOTIDE SEQUENCE</scope>
    <source>
        <strain evidence="6">Duluth1</strain>
        <tissue evidence="6">Whole animal</tissue>
    </source>
</reference>
<dbReference type="Proteomes" id="UP000828390">
    <property type="component" value="Unassembled WGS sequence"/>
</dbReference>
<evidence type="ECO:0000313" key="7">
    <source>
        <dbReference type="Proteomes" id="UP000828390"/>
    </source>
</evidence>
<evidence type="ECO:0000259" key="5">
    <source>
        <dbReference type="PROSITE" id="PS50923"/>
    </source>
</evidence>